<feature type="domain" description="VWA-like" evidence="1">
    <location>
        <begin position="273"/>
        <end position="399"/>
    </location>
</feature>
<dbReference type="PANTHER" id="PTHR38730:SF1">
    <property type="entry name" value="SLL7028 PROTEIN"/>
    <property type="match status" value="1"/>
</dbReference>
<evidence type="ECO:0000259" key="2">
    <source>
        <dbReference type="Pfam" id="PF13203"/>
    </source>
</evidence>
<sequence length="406" mass="44928">MAVPEQRLRKALSALLVRLPFYGALALRLEHRLLSATEADAREVPTAATDGRRVFYRAGFVQRLSDEALIFLVAHETLHAALSHPLRGADKDDANAWNIAADDTVNRLLRPAFGKLPAFAAVVCPQRFGMSDAEWERLSTEAKYWLLARRSTASGSGTAATQRKKQAAAGAAGAHGRCQLPLATDAPSPEVWRQWVQEAVEFAERVRGYGTVPAWAEEWVAAEPTAKVAWQKVLHQFVQRQVISHWNYPPSRRYLQVALLPKAQRERSGVLGIAVDTSGSITREQLAQFWREVLAIRRAYPRLTLRLVTCDVEVTSDEAFPPFVPLPEATALVGRGGTDFRPAFERFRHPPVPEAVIYLTDGMGEYPSAPPPYPVLWVLSRPDPQQVVRMPFGAVIVMDADTATAG</sequence>
<dbReference type="EMBL" id="BEHT01000033">
    <property type="protein sequence ID" value="GBC99650.1"/>
    <property type="molecule type" value="Genomic_DNA"/>
</dbReference>
<reference evidence="4" key="1">
    <citation type="submission" date="2017-09" db="EMBL/GenBank/DDBJ databases">
        <title>Metaegenomics of thermophilic ammonia-oxidizing enrichment culture.</title>
        <authorList>
            <person name="Kato S."/>
            <person name="Suzuki K."/>
        </authorList>
    </citation>
    <scope>NUCLEOTIDE SEQUENCE [LARGE SCALE GENOMIC DNA]</scope>
</reference>
<gene>
    <name evidence="3" type="ORF">HRbin17_02179</name>
</gene>
<dbReference type="InterPro" id="IPR018698">
    <property type="entry name" value="VWA-like_dom"/>
</dbReference>
<dbReference type="InterPro" id="IPR025154">
    <property type="entry name" value="Put_metallopeptidase_dom"/>
</dbReference>
<dbReference type="PANTHER" id="PTHR38730">
    <property type="entry name" value="SLL7028 PROTEIN"/>
    <property type="match status" value="1"/>
</dbReference>
<proteinExistence type="predicted"/>
<dbReference type="Proteomes" id="UP000236173">
    <property type="component" value="Unassembled WGS sequence"/>
</dbReference>
<evidence type="ECO:0000313" key="4">
    <source>
        <dbReference type="Proteomes" id="UP000236173"/>
    </source>
</evidence>
<organism evidence="3 4">
    <name type="scientific">Candidatus Fervidibacter japonicus</name>
    <dbReference type="NCBI Taxonomy" id="2035412"/>
    <lineage>
        <taxon>Bacteria</taxon>
        <taxon>Candidatus Fervidibacterota</taxon>
        <taxon>Candidatus Fervidibacter</taxon>
    </lineage>
</organism>
<evidence type="ECO:0000313" key="3">
    <source>
        <dbReference type="EMBL" id="GBC99650.1"/>
    </source>
</evidence>
<dbReference type="Pfam" id="PF13203">
    <property type="entry name" value="DUF2201_N"/>
    <property type="match status" value="1"/>
</dbReference>
<comment type="caution">
    <text evidence="3">The sequence shown here is derived from an EMBL/GenBank/DDBJ whole genome shotgun (WGS) entry which is preliminary data.</text>
</comment>
<feature type="domain" description="Putative metallopeptidase" evidence="2">
    <location>
        <begin position="5"/>
        <end position="256"/>
    </location>
</feature>
<dbReference type="Pfam" id="PF09967">
    <property type="entry name" value="DUF2201"/>
    <property type="match status" value="1"/>
</dbReference>
<protein>
    <recommendedName>
        <fullName evidence="5">Metallopeptidase domain-containing protein</fullName>
    </recommendedName>
</protein>
<name>A0A2H5XEP5_9BACT</name>
<dbReference type="AlphaFoldDB" id="A0A2H5XEP5"/>
<accession>A0A2H5XEP5</accession>
<evidence type="ECO:0000259" key="1">
    <source>
        <dbReference type="Pfam" id="PF09967"/>
    </source>
</evidence>
<evidence type="ECO:0008006" key="5">
    <source>
        <dbReference type="Google" id="ProtNLM"/>
    </source>
</evidence>